<dbReference type="InterPro" id="IPR013108">
    <property type="entry name" value="Amidohydro_3"/>
</dbReference>
<sequence>MNIGVAITAYPWAIKDVCVIYEWVIRQAHIIDGSAQPSYRADLAITAGKIAAIGNLSGVQAQREIVASNWVLAPGFIDVHTHDDLQVIRNPDMLPKVSQGVTTVIVGNCGISASPVVLQGELPDPMNLLGAVEDFSYADLASYARAVNEIQPAVNVAALVGHTALRNNHMDRLDRAATAYEIAQMRAQLHLALEQGALGLSTGLAYASAIESTTEEVQALAEVLREQGGVYTTHLRTEFDGILDAMEEAFAIGHSVNAPVIISHLKCAGAGNWGRSKEVLGALETAARKHWVGSDCYPYSASSSTLDLQQVTRDFDIVITWSEPHPEQGGKTLAAIADEWQTSLMDAARRLQPAGAVYHGMNEQDVQAILAHPLTMVGSDGLPVDPLPHPRLWGAFPRVLGHYSRDLQLFSLTEAVYKMTRLSADRFGLDNRGRIEVGAAADLVLFDPLNVRDTATFAAPQQLAEGIEAVWVNGILTYCNKAMTGQRAGKFLHRQRDLRKGFFLFNE</sequence>
<protein>
    <submittedName>
        <fullName evidence="2">N-acyl-D-amino acid deacylase family protein</fullName>
    </submittedName>
</protein>
<dbReference type="PANTHER" id="PTHR11647:SF1">
    <property type="entry name" value="COLLAPSIN RESPONSE MEDIATOR PROTEIN"/>
    <property type="match status" value="1"/>
</dbReference>
<dbReference type="CDD" id="cd01297">
    <property type="entry name" value="D-aminoacylase"/>
    <property type="match status" value="1"/>
</dbReference>
<dbReference type="eggNOG" id="COG3653">
    <property type="taxonomic scope" value="Bacteria"/>
</dbReference>
<dbReference type="KEGG" id="cja:CJA_0348"/>
<proteinExistence type="predicted"/>
<dbReference type="Gene3D" id="2.30.40.10">
    <property type="entry name" value="Urease, subunit C, domain 1"/>
    <property type="match status" value="1"/>
</dbReference>
<dbReference type="AlphaFoldDB" id="B3PHF1"/>
<evidence type="ECO:0000313" key="3">
    <source>
        <dbReference type="Proteomes" id="UP000001036"/>
    </source>
</evidence>
<evidence type="ECO:0000313" key="2">
    <source>
        <dbReference type="EMBL" id="ACE82777.1"/>
    </source>
</evidence>
<organism evidence="2 3">
    <name type="scientific">Cellvibrio japonicus (strain Ueda107)</name>
    <name type="common">Pseudomonas fluorescens subsp. cellulosa</name>
    <dbReference type="NCBI Taxonomy" id="498211"/>
    <lineage>
        <taxon>Bacteria</taxon>
        <taxon>Pseudomonadati</taxon>
        <taxon>Pseudomonadota</taxon>
        <taxon>Gammaproteobacteria</taxon>
        <taxon>Cellvibrionales</taxon>
        <taxon>Cellvibrionaceae</taxon>
        <taxon>Cellvibrio</taxon>
    </lineage>
</organism>
<dbReference type="GO" id="GO:0016811">
    <property type="term" value="F:hydrolase activity, acting on carbon-nitrogen (but not peptide) bonds, in linear amides"/>
    <property type="evidence" value="ECO:0007669"/>
    <property type="project" value="InterPro"/>
</dbReference>
<dbReference type="STRING" id="498211.CJA_0348"/>
<gene>
    <name evidence="2" type="primary">ndeD</name>
    <name evidence="2" type="ordered locus">CJA_0348</name>
</gene>
<dbReference type="Pfam" id="PF07969">
    <property type="entry name" value="Amidohydro_3"/>
    <property type="match status" value="1"/>
</dbReference>
<dbReference type="EMBL" id="CP000934">
    <property type="protein sequence ID" value="ACE82777.1"/>
    <property type="molecule type" value="Genomic_DNA"/>
</dbReference>
<reference evidence="2 3" key="1">
    <citation type="journal article" date="2008" name="J. Bacteriol.">
        <title>Insights into plant cell wall degradation from the genome sequence of the soil bacterium Cellvibrio japonicus.</title>
        <authorList>
            <person name="Deboy R.T."/>
            <person name="Mongodin E.F."/>
            <person name="Fouts D.E."/>
            <person name="Tailford L.E."/>
            <person name="Khouri H."/>
            <person name="Emerson J.B."/>
            <person name="Mohamoud Y."/>
            <person name="Watkins K."/>
            <person name="Henrissat B."/>
            <person name="Gilbert H.J."/>
            <person name="Nelson K.E."/>
        </authorList>
    </citation>
    <scope>NUCLEOTIDE SEQUENCE [LARGE SCALE GENOMIC DNA]</scope>
    <source>
        <strain evidence="2 3">Ueda107</strain>
    </source>
</reference>
<dbReference type="InterPro" id="IPR032466">
    <property type="entry name" value="Metal_Hydrolase"/>
</dbReference>
<dbReference type="InterPro" id="IPR011059">
    <property type="entry name" value="Metal-dep_hydrolase_composite"/>
</dbReference>
<dbReference type="InterPro" id="IPR023100">
    <property type="entry name" value="D-aminoacylase_insert_dom_sf"/>
</dbReference>
<dbReference type="SUPFAM" id="SSF51556">
    <property type="entry name" value="Metallo-dependent hydrolases"/>
    <property type="match status" value="1"/>
</dbReference>
<feature type="domain" description="Amidohydrolase 3" evidence="1">
    <location>
        <begin position="67"/>
        <end position="477"/>
    </location>
</feature>
<dbReference type="Proteomes" id="UP000001036">
    <property type="component" value="Chromosome"/>
</dbReference>
<accession>B3PHF1</accession>
<keyword evidence="3" id="KW-1185">Reference proteome</keyword>
<dbReference type="InterPro" id="IPR050378">
    <property type="entry name" value="Metallo-dep_Hydrolases_sf"/>
</dbReference>
<dbReference type="HOGENOM" id="CLU_016107_2_0_6"/>
<dbReference type="SUPFAM" id="SSF51338">
    <property type="entry name" value="Composite domain of metallo-dependent hydrolases"/>
    <property type="match status" value="1"/>
</dbReference>
<dbReference type="Gene3D" id="3.30.1490.130">
    <property type="entry name" value="D-aminoacylase. Domain 3"/>
    <property type="match status" value="1"/>
</dbReference>
<name>B3PHF1_CELJU</name>
<dbReference type="Gene3D" id="3.20.20.140">
    <property type="entry name" value="Metal-dependent hydrolases"/>
    <property type="match status" value="1"/>
</dbReference>
<evidence type="ECO:0000259" key="1">
    <source>
        <dbReference type="Pfam" id="PF07969"/>
    </source>
</evidence>
<dbReference type="PANTHER" id="PTHR11647">
    <property type="entry name" value="HYDRANTOINASE/DIHYDROPYRIMIDINASE FAMILY MEMBER"/>
    <property type="match status" value="1"/>
</dbReference>